<organism evidence="1 3">
    <name type="scientific">Lysinibacillus sphaericus</name>
    <name type="common">Bacillus sphaericus</name>
    <dbReference type="NCBI Taxonomy" id="1421"/>
    <lineage>
        <taxon>Bacteria</taxon>
        <taxon>Bacillati</taxon>
        <taxon>Bacillota</taxon>
        <taxon>Bacilli</taxon>
        <taxon>Bacillales</taxon>
        <taxon>Bacillaceae</taxon>
        <taxon>Lysinibacillus</taxon>
    </lineage>
</organism>
<evidence type="ECO:0000313" key="2">
    <source>
        <dbReference type="EMBL" id="SUV15112.1"/>
    </source>
</evidence>
<proteinExistence type="predicted"/>
<dbReference type="Proteomes" id="UP000238825">
    <property type="component" value="Chromosome"/>
</dbReference>
<dbReference type="RefSeq" id="WP_024362642.1">
    <property type="nucleotide sequence ID" value="NZ_BJNS01000014.1"/>
</dbReference>
<dbReference type="EMBL" id="UFSZ01000001">
    <property type="protein sequence ID" value="SUV15112.1"/>
    <property type="molecule type" value="Genomic_DNA"/>
</dbReference>
<sequence>MLEKGNKVVMHSCIEAEHYEGIVWTCSTGEQDLCGSPVVWLEDYSGAFAAKYLRKVNPAEETVECIFCESQVLVESNGYVPDETLGTYWCKQCAAEEEKRQKVLKEVEQMQITHTVFKNSDIEKASKEFSSQVKKDLEGIAVVVNHVRKDEGRSQNPRYIVINTDENPDMIEEIIKVMKRFRKWG</sequence>
<name>A0A2S0K6E3_LYSSH</name>
<gene>
    <name evidence="1" type="ORF">LS41612_22545</name>
    <name evidence="2" type="ORF">NCTC10338_00131</name>
</gene>
<dbReference type="AlphaFoldDB" id="A0A2S0K6E3"/>
<accession>A0A2S0K6E3</accession>
<reference evidence="2 4" key="2">
    <citation type="submission" date="2018-06" db="EMBL/GenBank/DDBJ databases">
        <authorList>
            <consortium name="Pathogen Informatics"/>
            <person name="Doyle S."/>
        </authorList>
    </citation>
    <scope>NUCLEOTIDE SEQUENCE [LARGE SCALE GENOMIC DNA]</scope>
    <source>
        <strain evidence="2 4">NCTC10338</strain>
    </source>
</reference>
<evidence type="ECO:0000313" key="3">
    <source>
        <dbReference type="Proteomes" id="UP000238825"/>
    </source>
</evidence>
<evidence type="ECO:0000313" key="1">
    <source>
        <dbReference type="EMBL" id="AVK98869.1"/>
    </source>
</evidence>
<dbReference type="Proteomes" id="UP000255295">
    <property type="component" value="Unassembled WGS sequence"/>
</dbReference>
<dbReference type="GeneID" id="48278988"/>
<evidence type="ECO:0000313" key="4">
    <source>
        <dbReference type="Proteomes" id="UP000255295"/>
    </source>
</evidence>
<protein>
    <submittedName>
        <fullName evidence="1">Uncharacterized protein</fullName>
    </submittedName>
</protein>
<reference evidence="1 3" key="1">
    <citation type="submission" date="2017-03" db="EMBL/GenBank/DDBJ databases">
        <title>The whole genome sequencing and assembly of Lysinibacillus sphaericus DSM 28T strain.</title>
        <authorList>
            <person name="Lee Y.-J."/>
            <person name="Yi H."/>
            <person name="Bahn Y.-S."/>
            <person name="Kim J.F."/>
            <person name="Lee D.-W."/>
        </authorList>
    </citation>
    <scope>NUCLEOTIDE SEQUENCE [LARGE SCALE GENOMIC DNA]</scope>
    <source>
        <strain evidence="1 3">DSM 28</strain>
    </source>
</reference>
<dbReference type="EMBL" id="CP019980">
    <property type="protein sequence ID" value="AVK98869.1"/>
    <property type="molecule type" value="Genomic_DNA"/>
</dbReference>